<gene>
    <name evidence="3" type="ORF">VTL71DRAFT_6607</name>
</gene>
<protein>
    <recommendedName>
        <fullName evidence="2">Sulfatase N-terminal domain-containing protein</fullName>
    </recommendedName>
</protein>
<feature type="transmembrane region" description="Helical" evidence="1">
    <location>
        <begin position="39"/>
        <end position="62"/>
    </location>
</feature>
<dbReference type="Gene3D" id="3.40.720.10">
    <property type="entry name" value="Alkaline Phosphatase, subunit A"/>
    <property type="match status" value="1"/>
</dbReference>
<evidence type="ECO:0000256" key="1">
    <source>
        <dbReference type="SAM" id="Phobius"/>
    </source>
</evidence>
<dbReference type="EMBL" id="JAZHXI010000017">
    <property type="protein sequence ID" value="KAL2062341.1"/>
    <property type="molecule type" value="Genomic_DNA"/>
</dbReference>
<dbReference type="SUPFAM" id="SSF53649">
    <property type="entry name" value="Alkaline phosphatase-like"/>
    <property type="match status" value="1"/>
</dbReference>
<dbReference type="Pfam" id="PF00884">
    <property type="entry name" value="Sulfatase"/>
    <property type="match status" value="1"/>
</dbReference>
<organism evidence="3 4">
    <name type="scientific">Oculimacula yallundae</name>
    <dbReference type="NCBI Taxonomy" id="86028"/>
    <lineage>
        <taxon>Eukaryota</taxon>
        <taxon>Fungi</taxon>
        <taxon>Dikarya</taxon>
        <taxon>Ascomycota</taxon>
        <taxon>Pezizomycotina</taxon>
        <taxon>Leotiomycetes</taxon>
        <taxon>Helotiales</taxon>
        <taxon>Ploettnerulaceae</taxon>
        <taxon>Oculimacula</taxon>
    </lineage>
</organism>
<dbReference type="PANTHER" id="PTHR43751">
    <property type="entry name" value="SULFATASE"/>
    <property type="match status" value="1"/>
</dbReference>
<reference evidence="3 4" key="1">
    <citation type="journal article" date="2024" name="Commun. Biol.">
        <title>Comparative genomic analysis of thermophilic fungi reveals convergent evolutionary adaptations and gene losses.</title>
        <authorList>
            <person name="Steindorff A.S."/>
            <person name="Aguilar-Pontes M.V."/>
            <person name="Robinson A.J."/>
            <person name="Andreopoulos B."/>
            <person name="LaButti K."/>
            <person name="Kuo A."/>
            <person name="Mondo S."/>
            <person name="Riley R."/>
            <person name="Otillar R."/>
            <person name="Haridas S."/>
            <person name="Lipzen A."/>
            <person name="Grimwood J."/>
            <person name="Schmutz J."/>
            <person name="Clum A."/>
            <person name="Reid I.D."/>
            <person name="Moisan M.C."/>
            <person name="Butler G."/>
            <person name="Nguyen T.T.M."/>
            <person name="Dewar K."/>
            <person name="Conant G."/>
            <person name="Drula E."/>
            <person name="Henrissat B."/>
            <person name="Hansel C."/>
            <person name="Singer S."/>
            <person name="Hutchinson M.I."/>
            <person name="de Vries R.P."/>
            <person name="Natvig D.O."/>
            <person name="Powell A.J."/>
            <person name="Tsang A."/>
            <person name="Grigoriev I.V."/>
        </authorList>
    </citation>
    <scope>NUCLEOTIDE SEQUENCE [LARGE SCALE GENOMIC DNA]</scope>
    <source>
        <strain evidence="3 4">CBS 494.80</strain>
    </source>
</reference>
<dbReference type="InterPro" id="IPR000917">
    <property type="entry name" value="Sulfatase_N"/>
</dbReference>
<feature type="transmembrane region" description="Helical" evidence="1">
    <location>
        <begin position="130"/>
        <end position="155"/>
    </location>
</feature>
<dbReference type="Proteomes" id="UP001595075">
    <property type="component" value="Unassembled WGS sequence"/>
</dbReference>
<name>A0ABR4BYZ6_9HELO</name>
<feature type="domain" description="Sulfatase N-terminal" evidence="2">
    <location>
        <begin position="385"/>
        <end position="661"/>
    </location>
</feature>
<comment type="caution">
    <text evidence="3">The sequence shown here is derived from an EMBL/GenBank/DDBJ whole genome shotgun (WGS) entry which is preliminary data.</text>
</comment>
<keyword evidence="4" id="KW-1185">Reference proteome</keyword>
<feature type="transmembrane region" description="Helical" evidence="1">
    <location>
        <begin position="176"/>
        <end position="195"/>
    </location>
</feature>
<dbReference type="PANTHER" id="PTHR43751:SF3">
    <property type="entry name" value="SULFATASE N-TERMINAL DOMAIN-CONTAINING PROTEIN"/>
    <property type="match status" value="1"/>
</dbReference>
<dbReference type="InterPro" id="IPR017850">
    <property type="entry name" value="Alkaline_phosphatase_core_sf"/>
</dbReference>
<dbReference type="InterPro" id="IPR052701">
    <property type="entry name" value="GAG_Ulvan_Degrading_Sulfatases"/>
</dbReference>
<evidence type="ECO:0000313" key="4">
    <source>
        <dbReference type="Proteomes" id="UP001595075"/>
    </source>
</evidence>
<proteinExistence type="predicted"/>
<keyword evidence="1" id="KW-0812">Transmembrane</keyword>
<evidence type="ECO:0000313" key="3">
    <source>
        <dbReference type="EMBL" id="KAL2062341.1"/>
    </source>
</evidence>
<feature type="transmembrane region" description="Helical" evidence="1">
    <location>
        <begin position="69"/>
        <end position="94"/>
    </location>
</feature>
<sequence>MKRVPEPLSIFLFILLIIAVCSSKILHISQHISSLQLFYLIVYLPTLFAQDAVTIFLAQLLLRRRRSVFSAFLNGLGIILCTLVFVATAVQVGFYNETGFEVDWLTGISFLRNPSGLKVLMSGSASVYRAGSVMILAALLFSLSLYIARIRGFLLPQMKLKMPMPMNYTQGIRKRHLSVPLPLIGLIALSLLQWARPAIPYDHISDSIPFAVMKALHQSERSRRFASQKIEIPDRDDLQGLTWTDNQPLLGLDCWLDGNGEKAAIANLSGASPMMCDSRHHKYQPLDDPLKISNLDLDLLLPLQEAFRESAIKIDHIVLLTLESTRRDVFPIQKNSAIYDHIMRSHREHHSNTVDEILASLTPVAEKITGKTFMSQPKVNSERHMGGIVVDGAVTDSTYTVKSLLGSHCGVSATPYNYLPEVDYDIYQPCIPHILNLFNRFKDNSSSVTDVRSRSWASAFIQSTETFGWDQDIQIGQMGFNKLIDSETIENETSKHYPPKSPELNYFGYSETEIKPYLKDIIHDAVQSKKRLFLSHLTSSTHHPWDLPANFPKKDYMGTNDGMDHTHINNYLNTIHLGDQWLGEVLDTLDEAGISNETLVVMIGDHGFPFPEDTKSWGVTGNPHITAFQVPLVFRHPHLPRLQVSANASSISILPTILDLLIQSDSLDEDDSTIALALVKQYQGQSLLRPFQTTQGDRKGWHFTTVATGGSLLAISSAAVPYRLVVPLVENNEFRFTNLDIDPNEVRPMVAWSLDELRRAVRDDHGFEASVWVGEAAEVGKWWVKEQDRLWNVPDK</sequence>
<keyword evidence="1" id="KW-1133">Transmembrane helix</keyword>
<evidence type="ECO:0000259" key="2">
    <source>
        <dbReference type="Pfam" id="PF00884"/>
    </source>
</evidence>
<keyword evidence="1" id="KW-0472">Membrane</keyword>
<accession>A0ABR4BYZ6</accession>